<proteinExistence type="predicted"/>
<dbReference type="Pfam" id="PF05762">
    <property type="entry name" value="VWA_CoxE"/>
    <property type="match status" value="1"/>
</dbReference>
<dbReference type="EMBL" id="CP048222">
    <property type="protein sequence ID" value="QHT70386.1"/>
    <property type="molecule type" value="Genomic_DNA"/>
</dbReference>
<dbReference type="InterPro" id="IPR036465">
    <property type="entry name" value="vWFA_dom_sf"/>
</dbReference>
<dbReference type="PIRSF" id="PIRSF010256">
    <property type="entry name" value="CoxE_vWa"/>
    <property type="match status" value="1"/>
</dbReference>
<dbReference type="RefSeq" id="WP_162446365.1">
    <property type="nucleotide sequence ID" value="NZ_CP048222.1"/>
</dbReference>
<dbReference type="SUPFAM" id="SSF53300">
    <property type="entry name" value="vWA-like"/>
    <property type="match status" value="1"/>
</dbReference>
<dbReference type="InterPro" id="IPR011195">
    <property type="entry name" value="UCP010256"/>
</dbReference>
<dbReference type="Gene3D" id="3.40.50.410">
    <property type="entry name" value="von Willebrand factor, type A domain"/>
    <property type="match status" value="1"/>
</dbReference>
<reference evidence="1 2" key="1">
    <citation type="submission" date="2020-01" db="EMBL/GenBank/DDBJ databases">
        <authorList>
            <person name="Kim M.K."/>
        </authorList>
    </citation>
    <scope>NUCLEOTIDE SEQUENCE [LARGE SCALE GENOMIC DNA]</scope>
    <source>
        <strain evidence="1 2">172606-1</strain>
    </source>
</reference>
<dbReference type="Proteomes" id="UP000480178">
    <property type="component" value="Chromosome"/>
</dbReference>
<gene>
    <name evidence="1" type="ORF">GXP67_28890</name>
</gene>
<name>A0A6C0GQN8_9BACT</name>
<accession>A0A6C0GQN8</accession>
<evidence type="ECO:0000313" key="2">
    <source>
        <dbReference type="Proteomes" id="UP000480178"/>
    </source>
</evidence>
<protein>
    <submittedName>
        <fullName evidence="1">VWA domain-containing protein</fullName>
    </submittedName>
</protein>
<dbReference type="PANTHER" id="PTHR39338">
    <property type="entry name" value="BLL5662 PROTEIN-RELATED"/>
    <property type="match status" value="1"/>
</dbReference>
<sequence>MIQRQTSLSRNIVQFCRFLRQHGFTLSVEEEATALQSLSFIDYSSNHLFRQALKSVLCRSLKQVEAFDDLFTEYWKELEKALESGVQTQAKPVHKPGVQETSFKALKSWLNGNKNEETEEAALYSRHQSLSQTDFSKVPSSELDELMRVIKALARRLAAQQNRRYEHSLKIDQPDLRRTLRKNMRLGGELMEIAFKKPKRNREKLILLCDVSKSMELYSAFLLQFMFAFSQVYSHTETFVFSTSLHNISPLLKKQDFTSALQLMQSQHHNWYGGTRIGESLHQFVQEYSGKLLNKRTTVLILSDGWDSGDIDLLEQSISHIHARSKKVIWLNPLAGFSAYQPSVAGMKAAMPYIDIFAPAHNAESLRKLGKWL</sequence>
<dbReference type="CDD" id="cd00198">
    <property type="entry name" value="vWFA"/>
    <property type="match status" value="1"/>
</dbReference>
<organism evidence="1 2">
    <name type="scientific">Rhodocytophaga rosea</name>
    <dbReference type="NCBI Taxonomy" id="2704465"/>
    <lineage>
        <taxon>Bacteria</taxon>
        <taxon>Pseudomonadati</taxon>
        <taxon>Bacteroidota</taxon>
        <taxon>Cytophagia</taxon>
        <taxon>Cytophagales</taxon>
        <taxon>Rhodocytophagaceae</taxon>
        <taxon>Rhodocytophaga</taxon>
    </lineage>
</organism>
<dbReference type="PANTHER" id="PTHR39338:SF6">
    <property type="entry name" value="BLL5662 PROTEIN"/>
    <property type="match status" value="1"/>
</dbReference>
<evidence type="ECO:0000313" key="1">
    <source>
        <dbReference type="EMBL" id="QHT70386.1"/>
    </source>
</evidence>
<dbReference type="KEGG" id="rhoz:GXP67_28890"/>
<dbReference type="InterPro" id="IPR008912">
    <property type="entry name" value="Uncharacterised_CoxE"/>
</dbReference>
<keyword evidence="2" id="KW-1185">Reference proteome</keyword>
<dbReference type="AlphaFoldDB" id="A0A6C0GQN8"/>